<accession>A0A1D1VFL3</accession>
<dbReference type="EMBL" id="BDGG01000006">
    <property type="protein sequence ID" value="GAV00447.1"/>
    <property type="molecule type" value="Genomic_DNA"/>
</dbReference>
<gene>
    <name evidence="1" type="primary">RvY_11294-1</name>
    <name evidence="1" type="synonym">RvY_11294.1</name>
    <name evidence="1" type="ORF">RvY_11294</name>
</gene>
<keyword evidence="2" id="KW-1185">Reference proteome</keyword>
<comment type="caution">
    <text evidence="1">The sequence shown here is derived from an EMBL/GenBank/DDBJ whole genome shotgun (WGS) entry which is preliminary data.</text>
</comment>
<name>A0A1D1VFL3_RAMVA</name>
<protein>
    <submittedName>
        <fullName evidence="1">Uncharacterized protein</fullName>
    </submittedName>
</protein>
<reference evidence="1 2" key="1">
    <citation type="journal article" date="2016" name="Nat. Commun.">
        <title>Extremotolerant tardigrade genome and improved radiotolerance of human cultured cells by tardigrade-unique protein.</title>
        <authorList>
            <person name="Hashimoto T."/>
            <person name="Horikawa D.D."/>
            <person name="Saito Y."/>
            <person name="Kuwahara H."/>
            <person name="Kozuka-Hata H."/>
            <person name="Shin-I T."/>
            <person name="Minakuchi Y."/>
            <person name="Ohishi K."/>
            <person name="Motoyama A."/>
            <person name="Aizu T."/>
            <person name="Enomoto A."/>
            <person name="Kondo K."/>
            <person name="Tanaka S."/>
            <person name="Hara Y."/>
            <person name="Koshikawa S."/>
            <person name="Sagara H."/>
            <person name="Miura T."/>
            <person name="Yokobori S."/>
            <person name="Miyagawa K."/>
            <person name="Suzuki Y."/>
            <person name="Kubo T."/>
            <person name="Oyama M."/>
            <person name="Kohara Y."/>
            <person name="Fujiyama A."/>
            <person name="Arakawa K."/>
            <person name="Katayama T."/>
            <person name="Toyoda A."/>
            <person name="Kunieda T."/>
        </authorList>
    </citation>
    <scope>NUCLEOTIDE SEQUENCE [LARGE SCALE GENOMIC DNA]</scope>
    <source>
        <strain evidence="1 2">YOKOZUNA-1</strain>
    </source>
</reference>
<evidence type="ECO:0000313" key="1">
    <source>
        <dbReference type="EMBL" id="GAV00447.1"/>
    </source>
</evidence>
<organism evidence="1 2">
    <name type="scientific">Ramazzottius varieornatus</name>
    <name type="common">Water bear</name>
    <name type="synonym">Tardigrade</name>
    <dbReference type="NCBI Taxonomy" id="947166"/>
    <lineage>
        <taxon>Eukaryota</taxon>
        <taxon>Metazoa</taxon>
        <taxon>Ecdysozoa</taxon>
        <taxon>Tardigrada</taxon>
        <taxon>Eutardigrada</taxon>
        <taxon>Parachela</taxon>
        <taxon>Hypsibioidea</taxon>
        <taxon>Ramazzottiidae</taxon>
        <taxon>Ramazzottius</taxon>
    </lineage>
</organism>
<proteinExistence type="predicted"/>
<sequence length="46" mass="5429">MIHSVCRILRNTCVFTNRLSFHRLPIYRTLCSSADNKPISSTRYRT</sequence>
<evidence type="ECO:0000313" key="2">
    <source>
        <dbReference type="Proteomes" id="UP000186922"/>
    </source>
</evidence>
<dbReference type="AlphaFoldDB" id="A0A1D1VFL3"/>
<dbReference type="Proteomes" id="UP000186922">
    <property type="component" value="Unassembled WGS sequence"/>
</dbReference>